<keyword evidence="5" id="KW-1185">Reference proteome</keyword>
<dbReference type="InterPro" id="IPR001313">
    <property type="entry name" value="Pumilio_RNA-bd_rpt"/>
</dbReference>
<proteinExistence type="predicted"/>
<name>A0AAW0F157_9TRYP</name>
<dbReference type="AlphaFoldDB" id="A0AAW0F157"/>
<reference evidence="4 5" key="1">
    <citation type="journal article" date="2021" name="MBio">
        <title>A New Model Trypanosomatid, Novymonas esmeraldas: Genomic Perception of Its 'Candidatus Pandoraea novymonadis' Endosymbiont.</title>
        <authorList>
            <person name="Zakharova A."/>
            <person name="Saura A."/>
            <person name="Butenko A."/>
            <person name="Podesvova L."/>
            <person name="Warmusova S."/>
            <person name="Kostygov A.Y."/>
            <person name="Nenarokova A."/>
            <person name="Lukes J."/>
            <person name="Opperdoes F.R."/>
            <person name="Yurchenko V."/>
        </authorList>
    </citation>
    <scope>NUCLEOTIDE SEQUENCE [LARGE SCALE GENOMIC DNA]</scope>
    <source>
        <strain evidence="4 5">E262AT.01</strain>
    </source>
</reference>
<dbReference type="InterPro" id="IPR033133">
    <property type="entry name" value="PUM-HD"/>
</dbReference>
<dbReference type="Proteomes" id="UP001430356">
    <property type="component" value="Unassembled WGS sequence"/>
</dbReference>
<dbReference type="EMBL" id="JAECZO010000205">
    <property type="protein sequence ID" value="KAK7199055.1"/>
    <property type="molecule type" value="Genomic_DNA"/>
</dbReference>
<dbReference type="GO" id="GO:0003729">
    <property type="term" value="F:mRNA binding"/>
    <property type="evidence" value="ECO:0007669"/>
    <property type="project" value="TreeGrafter"/>
</dbReference>
<gene>
    <name evidence="4" type="ORF">NESM_000873800</name>
</gene>
<dbReference type="GO" id="GO:0005737">
    <property type="term" value="C:cytoplasm"/>
    <property type="evidence" value="ECO:0007669"/>
    <property type="project" value="TreeGrafter"/>
</dbReference>
<evidence type="ECO:0000313" key="4">
    <source>
        <dbReference type="EMBL" id="KAK7199055.1"/>
    </source>
</evidence>
<comment type="caution">
    <text evidence="4">The sequence shown here is derived from an EMBL/GenBank/DDBJ whole genome shotgun (WGS) entry which is preliminary data.</text>
</comment>
<evidence type="ECO:0000259" key="3">
    <source>
        <dbReference type="PROSITE" id="PS50303"/>
    </source>
</evidence>
<evidence type="ECO:0000256" key="1">
    <source>
        <dbReference type="ARBA" id="ARBA00022737"/>
    </source>
</evidence>
<evidence type="ECO:0000313" key="5">
    <source>
        <dbReference type="Proteomes" id="UP001430356"/>
    </source>
</evidence>
<dbReference type="GO" id="GO:0010608">
    <property type="term" value="P:post-transcriptional regulation of gene expression"/>
    <property type="evidence" value="ECO:0007669"/>
    <property type="project" value="TreeGrafter"/>
</dbReference>
<dbReference type="PANTHER" id="PTHR12537:SF59">
    <property type="entry name" value="RNA BINDING PROTEIN 5, PUTATIVE-RELATED"/>
    <property type="match status" value="1"/>
</dbReference>
<dbReference type="SUPFAM" id="SSF48371">
    <property type="entry name" value="ARM repeat"/>
    <property type="match status" value="1"/>
</dbReference>
<dbReference type="Pfam" id="PF00806">
    <property type="entry name" value="PUF"/>
    <property type="match status" value="5"/>
</dbReference>
<dbReference type="InterPro" id="IPR011989">
    <property type="entry name" value="ARM-like"/>
</dbReference>
<feature type="repeat" description="Pumilio" evidence="2">
    <location>
        <begin position="397"/>
        <end position="436"/>
    </location>
</feature>
<keyword evidence="1" id="KW-0677">Repeat</keyword>
<accession>A0AAW0F157</accession>
<dbReference type="SMART" id="SM00025">
    <property type="entry name" value="Pumilio"/>
    <property type="match status" value="6"/>
</dbReference>
<dbReference type="Gene3D" id="1.25.10.10">
    <property type="entry name" value="Leucine-rich Repeat Variant"/>
    <property type="match status" value="1"/>
</dbReference>
<dbReference type="InterPro" id="IPR016024">
    <property type="entry name" value="ARM-type_fold"/>
</dbReference>
<feature type="repeat" description="Pumilio" evidence="2">
    <location>
        <begin position="324"/>
        <end position="360"/>
    </location>
</feature>
<dbReference type="PROSITE" id="PS50303">
    <property type="entry name" value="PUM_HD"/>
    <property type="match status" value="1"/>
</dbReference>
<dbReference type="PANTHER" id="PTHR12537">
    <property type="entry name" value="RNA BINDING PROTEIN PUMILIO-RELATED"/>
    <property type="match status" value="1"/>
</dbReference>
<sequence length="486" mass="52700">MTDHPKNFYASMVMHSSYPAGSQPTATAAPPKPGSQPYRSPYYAHSVAPVSMVAPTFALPLAPQPSHQLMSAHMMRPTMFIPMAGYDTFDTARQTGKMYTHNPYASTCATASTPLMQGASAEGGAFTSPPTATARQRASTAVPPQSGGANNFPVYAASEGSCAEAGAVASTLEEQLMGVLGNIPATAMSSRGRHLLLNVLRLQHMDKVQLIYDELAPQFNVVAMDQHGCHVARTLIEYITTSQMESLVPYLEPNTILLMAVTTQHTRRVLQSMFEHHSSDALQPIVQVVTSDCHRLSTTQQGCIAVIRIIEYARPAQKRILIDALVPVLASLATNQFGNYVVQCILKNMDGYVSLNDLAGTFNGHWVQLSCDKYSSNVMERIVGTVKGGARQRIVAELIVDVANLQCLMQNSFGNYVLQAAIGSSVDPYEYSMMYDAITPYLHTSPYGHRIEAKLRGRYEVLFNRPAPANTAAAVPLSVPAEAALK</sequence>
<dbReference type="PROSITE" id="PS50302">
    <property type="entry name" value="PUM"/>
    <property type="match status" value="4"/>
</dbReference>
<protein>
    <submittedName>
        <fullName evidence="4">Pumilio/PUF RNA binding protein 5</fullName>
    </submittedName>
</protein>
<feature type="domain" description="PUM-HD" evidence="3">
    <location>
        <begin position="111"/>
        <end position="463"/>
    </location>
</feature>
<evidence type="ECO:0000256" key="2">
    <source>
        <dbReference type="PROSITE-ProRule" id="PRU00317"/>
    </source>
</evidence>
<feature type="repeat" description="Pumilio" evidence="2">
    <location>
        <begin position="361"/>
        <end position="396"/>
    </location>
</feature>
<organism evidence="4 5">
    <name type="scientific">Novymonas esmeraldas</name>
    <dbReference type="NCBI Taxonomy" id="1808958"/>
    <lineage>
        <taxon>Eukaryota</taxon>
        <taxon>Discoba</taxon>
        <taxon>Euglenozoa</taxon>
        <taxon>Kinetoplastea</taxon>
        <taxon>Metakinetoplastina</taxon>
        <taxon>Trypanosomatida</taxon>
        <taxon>Trypanosomatidae</taxon>
        <taxon>Novymonas</taxon>
    </lineage>
</organism>
<feature type="repeat" description="Pumilio" evidence="2">
    <location>
        <begin position="214"/>
        <end position="249"/>
    </location>
</feature>